<sequence>MEQDNQVFKNSQKNQNFEIQDQNIKKDINEKYSQLTKDEINKEQNQIDDNNNDNEDKYYQNFTEILQDVIIEDNTQQLKNCELINLNAQEQKLNQHTDQSNIQFQGPSYSKKENKKKVIYQMINNKSYNNINNTSASKQKIQNDQGTKYQGLKNQNQLDVLNNFKYSTNKLLQKNEDFSQQTQNYQQNEGSDKHIQIQNHTSFKKIESIPQSPENDNVVFSLYNKNNSQKQLKNNQQQQINQTNKKRSNTVQNYSKKGNEYFNSKQNLDQCQKNNLERNSVSNRKIQAQKKRSPSLQSNFCNSIILTLDDEQQINKDNSQSPITIKNNNNISDFKFRTDQKYYSRPQSHQLSHRTYISNRKINHKLSDRKTIQEKQDTQNNDQQQTIYETYKQNFIITQDPAKKNTFLENQNKYKKQKINLFEYIQMMNQKQIKISQQKESYINTERSQNINCNQQDKYQQNLSAFKQYTNQQQKIQEKTSSEIINNNQNIQQNNCLSINNLFYQEQKQNQPNIISKQKQAKSGLLGSEKNEQKQKEQKSEYGNLSSFNNEAIRNLTCFTTQYDKINNKEGRNNQVNLVNKKRAISLKNEPAQFKNLQPNIKDQNNSSE</sequence>
<dbReference type="Proteomes" id="UP000054937">
    <property type="component" value="Unassembled WGS sequence"/>
</dbReference>
<reference evidence="2 3" key="1">
    <citation type="journal article" date="2015" name="Sci. Rep.">
        <title>Genome of the facultative scuticociliatosis pathogen Pseudocohnilembus persalinus provides insight into its virulence through horizontal gene transfer.</title>
        <authorList>
            <person name="Xiong J."/>
            <person name="Wang G."/>
            <person name="Cheng J."/>
            <person name="Tian M."/>
            <person name="Pan X."/>
            <person name="Warren A."/>
            <person name="Jiang C."/>
            <person name="Yuan D."/>
            <person name="Miao W."/>
        </authorList>
    </citation>
    <scope>NUCLEOTIDE SEQUENCE [LARGE SCALE GENOMIC DNA]</scope>
    <source>
        <strain evidence="2">36N120E</strain>
    </source>
</reference>
<feature type="compositionally biased region" description="Polar residues" evidence="1">
    <location>
        <begin position="1"/>
        <end position="22"/>
    </location>
</feature>
<dbReference type="OMA" id="TPWESKE"/>
<comment type="caution">
    <text evidence="2">The sequence shown here is derived from an EMBL/GenBank/DDBJ whole genome shotgun (WGS) entry which is preliminary data.</text>
</comment>
<feature type="compositionally biased region" description="Basic and acidic residues" evidence="1">
    <location>
        <begin position="529"/>
        <end position="540"/>
    </location>
</feature>
<name>A0A0V0QUC8_PSEPJ</name>
<organism evidence="2 3">
    <name type="scientific">Pseudocohnilembus persalinus</name>
    <name type="common">Ciliate</name>
    <dbReference type="NCBI Taxonomy" id="266149"/>
    <lineage>
        <taxon>Eukaryota</taxon>
        <taxon>Sar</taxon>
        <taxon>Alveolata</taxon>
        <taxon>Ciliophora</taxon>
        <taxon>Intramacronucleata</taxon>
        <taxon>Oligohymenophorea</taxon>
        <taxon>Scuticociliatia</taxon>
        <taxon>Philasterida</taxon>
        <taxon>Pseudocohnilembidae</taxon>
        <taxon>Pseudocohnilembus</taxon>
    </lineage>
</organism>
<dbReference type="EMBL" id="LDAU01000105">
    <property type="protein sequence ID" value="KRX05626.1"/>
    <property type="molecule type" value="Genomic_DNA"/>
</dbReference>
<dbReference type="InParanoid" id="A0A0V0QUC8"/>
<feature type="region of interest" description="Disordered" evidence="1">
    <location>
        <begin position="518"/>
        <end position="543"/>
    </location>
</feature>
<gene>
    <name evidence="2" type="ORF">PPERSA_09766</name>
</gene>
<feature type="region of interest" description="Disordered" evidence="1">
    <location>
        <begin position="587"/>
        <end position="609"/>
    </location>
</feature>
<evidence type="ECO:0000256" key="1">
    <source>
        <dbReference type="SAM" id="MobiDB-lite"/>
    </source>
</evidence>
<feature type="compositionally biased region" description="Polar residues" evidence="1">
    <location>
        <begin position="595"/>
        <end position="609"/>
    </location>
</feature>
<proteinExistence type="predicted"/>
<evidence type="ECO:0000313" key="3">
    <source>
        <dbReference type="Proteomes" id="UP000054937"/>
    </source>
</evidence>
<keyword evidence="3" id="KW-1185">Reference proteome</keyword>
<evidence type="ECO:0000313" key="2">
    <source>
        <dbReference type="EMBL" id="KRX05626.1"/>
    </source>
</evidence>
<protein>
    <submittedName>
        <fullName evidence="2">Uncharacterized protein</fullName>
    </submittedName>
</protein>
<feature type="region of interest" description="Disordered" evidence="1">
    <location>
        <begin position="1"/>
        <end position="25"/>
    </location>
</feature>
<dbReference type="AlphaFoldDB" id="A0A0V0QUC8"/>
<accession>A0A0V0QUC8</accession>